<organism evidence="2 3">
    <name type="scientific">Podarcis lilfordi</name>
    <name type="common">Lilford's wall lizard</name>
    <dbReference type="NCBI Taxonomy" id="74358"/>
    <lineage>
        <taxon>Eukaryota</taxon>
        <taxon>Metazoa</taxon>
        <taxon>Chordata</taxon>
        <taxon>Craniata</taxon>
        <taxon>Vertebrata</taxon>
        <taxon>Euteleostomi</taxon>
        <taxon>Lepidosauria</taxon>
        <taxon>Squamata</taxon>
        <taxon>Bifurcata</taxon>
        <taxon>Unidentata</taxon>
        <taxon>Episquamata</taxon>
        <taxon>Laterata</taxon>
        <taxon>Lacertibaenia</taxon>
        <taxon>Lacertidae</taxon>
        <taxon>Podarcis</taxon>
    </lineage>
</organism>
<accession>A0AA35NVS5</accession>
<name>A0AA35NVS5_9SAUR</name>
<feature type="compositionally biased region" description="Basic and acidic residues" evidence="1">
    <location>
        <begin position="51"/>
        <end position="61"/>
    </location>
</feature>
<evidence type="ECO:0000256" key="1">
    <source>
        <dbReference type="SAM" id="MobiDB-lite"/>
    </source>
</evidence>
<feature type="region of interest" description="Disordered" evidence="1">
    <location>
        <begin position="1"/>
        <end position="61"/>
    </location>
</feature>
<dbReference type="Proteomes" id="UP001178461">
    <property type="component" value="Chromosome 1"/>
</dbReference>
<dbReference type="AlphaFoldDB" id="A0AA35NVS5"/>
<feature type="compositionally biased region" description="Polar residues" evidence="1">
    <location>
        <begin position="1"/>
        <end position="16"/>
    </location>
</feature>
<sequence>MSQDEATTHTNKNTAGRQGGSGKVGGGGSVEPNDPREKLPVKEASGGILPKAEENNSKKEE</sequence>
<evidence type="ECO:0000313" key="3">
    <source>
        <dbReference type="Proteomes" id="UP001178461"/>
    </source>
</evidence>
<protein>
    <submittedName>
        <fullName evidence="2">Uncharacterized protein</fullName>
    </submittedName>
</protein>
<feature type="compositionally biased region" description="Gly residues" evidence="1">
    <location>
        <begin position="17"/>
        <end position="29"/>
    </location>
</feature>
<proteinExistence type="predicted"/>
<dbReference type="EMBL" id="OX395126">
    <property type="protein sequence ID" value="CAI5763345.1"/>
    <property type="molecule type" value="Genomic_DNA"/>
</dbReference>
<keyword evidence="3" id="KW-1185">Reference proteome</keyword>
<evidence type="ECO:0000313" key="2">
    <source>
        <dbReference type="EMBL" id="CAI5763345.1"/>
    </source>
</evidence>
<gene>
    <name evidence="2" type="ORF">PODLI_1B002733</name>
</gene>
<reference evidence="2" key="1">
    <citation type="submission" date="2022-12" db="EMBL/GenBank/DDBJ databases">
        <authorList>
            <person name="Alioto T."/>
            <person name="Alioto T."/>
            <person name="Gomez Garrido J."/>
        </authorList>
    </citation>
    <scope>NUCLEOTIDE SEQUENCE</scope>
</reference>